<sequence>MIHNIVEDLQLGVESYQQKLNLTKPKLYFEGIEYRIPYTMYGAEKGAVYLNQHNHRSLMKLNKVKKFCDGTLTKICKNLIHMVSKNELGRGNKRLKGHDWNDYDIKRSTKILEKIYQVMKRKEQLRQFKEYVGGHPKTIDF</sequence>
<comment type="caution">
    <text evidence="1">The sequence shown here is derived from an EMBL/GenBank/DDBJ whole genome shotgun (WGS) entry which is preliminary data.</text>
</comment>
<name>A0A699QUH4_TANCI</name>
<gene>
    <name evidence="1" type="ORF">Tci_847793</name>
</gene>
<protein>
    <submittedName>
        <fullName evidence="1">Uncharacterized protein</fullName>
    </submittedName>
</protein>
<proteinExistence type="predicted"/>
<evidence type="ECO:0000313" key="1">
    <source>
        <dbReference type="EMBL" id="GFC75823.1"/>
    </source>
</evidence>
<accession>A0A699QUH4</accession>
<dbReference type="EMBL" id="BKCJ011053524">
    <property type="protein sequence ID" value="GFC75823.1"/>
    <property type="molecule type" value="Genomic_DNA"/>
</dbReference>
<organism evidence="1">
    <name type="scientific">Tanacetum cinerariifolium</name>
    <name type="common">Dalmatian daisy</name>
    <name type="synonym">Chrysanthemum cinerariifolium</name>
    <dbReference type="NCBI Taxonomy" id="118510"/>
    <lineage>
        <taxon>Eukaryota</taxon>
        <taxon>Viridiplantae</taxon>
        <taxon>Streptophyta</taxon>
        <taxon>Embryophyta</taxon>
        <taxon>Tracheophyta</taxon>
        <taxon>Spermatophyta</taxon>
        <taxon>Magnoliopsida</taxon>
        <taxon>eudicotyledons</taxon>
        <taxon>Gunneridae</taxon>
        <taxon>Pentapetalae</taxon>
        <taxon>asterids</taxon>
        <taxon>campanulids</taxon>
        <taxon>Asterales</taxon>
        <taxon>Asteraceae</taxon>
        <taxon>Asteroideae</taxon>
        <taxon>Anthemideae</taxon>
        <taxon>Anthemidinae</taxon>
        <taxon>Tanacetum</taxon>
    </lineage>
</organism>
<feature type="non-terminal residue" evidence="1">
    <location>
        <position position="141"/>
    </location>
</feature>
<reference evidence="1" key="1">
    <citation type="journal article" date="2019" name="Sci. Rep.">
        <title>Draft genome of Tanacetum cinerariifolium, the natural source of mosquito coil.</title>
        <authorList>
            <person name="Yamashiro T."/>
            <person name="Shiraishi A."/>
            <person name="Satake H."/>
            <person name="Nakayama K."/>
        </authorList>
    </citation>
    <scope>NUCLEOTIDE SEQUENCE</scope>
</reference>
<dbReference type="AlphaFoldDB" id="A0A699QUH4"/>